<evidence type="ECO:0000313" key="2">
    <source>
        <dbReference type="Proteomes" id="UP000886595"/>
    </source>
</evidence>
<dbReference type="AlphaFoldDB" id="A0A8X7Q177"/>
<dbReference type="SUPFAM" id="SSF141673">
    <property type="entry name" value="MOSC N-terminal domain-like"/>
    <property type="match status" value="1"/>
</dbReference>
<dbReference type="Proteomes" id="UP000886595">
    <property type="component" value="Unassembled WGS sequence"/>
</dbReference>
<accession>A0A8X7Q177</accession>
<sequence>MWDWFGSAFDEGEEAAKWFSSYLGKQSRSVRFNKELRSSFFLNFDTKTETRHSPPEFAPGYTTTFANTFPFIVASQ</sequence>
<comment type="caution">
    <text evidence="1">The sequence shown here is derived from an EMBL/GenBank/DDBJ whole genome shotgun (WGS) entry which is preliminary data.</text>
</comment>
<evidence type="ECO:0000313" key="1">
    <source>
        <dbReference type="EMBL" id="KAG2261979.1"/>
    </source>
</evidence>
<reference evidence="1 2" key="1">
    <citation type="submission" date="2020-02" db="EMBL/GenBank/DDBJ databases">
        <authorList>
            <person name="Ma Q."/>
            <person name="Huang Y."/>
            <person name="Song X."/>
            <person name="Pei D."/>
        </authorList>
    </citation>
    <scope>NUCLEOTIDE SEQUENCE [LARGE SCALE GENOMIC DNA]</scope>
    <source>
        <strain evidence="1">Sxm20200214</strain>
        <tissue evidence="1">Leaf</tissue>
    </source>
</reference>
<protein>
    <submittedName>
        <fullName evidence="1">Uncharacterized protein</fullName>
    </submittedName>
</protein>
<dbReference type="OrthoDB" id="1729936at2759"/>
<dbReference type="EMBL" id="JAAMPC010000014">
    <property type="protein sequence ID" value="KAG2261979.1"/>
    <property type="molecule type" value="Genomic_DNA"/>
</dbReference>
<keyword evidence="2" id="KW-1185">Reference proteome</keyword>
<feature type="non-terminal residue" evidence="1">
    <location>
        <position position="1"/>
    </location>
</feature>
<name>A0A8X7Q177_BRACI</name>
<organism evidence="1 2">
    <name type="scientific">Brassica carinata</name>
    <name type="common">Ethiopian mustard</name>
    <name type="synonym">Abyssinian cabbage</name>
    <dbReference type="NCBI Taxonomy" id="52824"/>
    <lineage>
        <taxon>Eukaryota</taxon>
        <taxon>Viridiplantae</taxon>
        <taxon>Streptophyta</taxon>
        <taxon>Embryophyta</taxon>
        <taxon>Tracheophyta</taxon>
        <taxon>Spermatophyta</taxon>
        <taxon>Magnoliopsida</taxon>
        <taxon>eudicotyledons</taxon>
        <taxon>Gunneridae</taxon>
        <taxon>Pentapetalae</taxon>
        <taxon>rosids</taxon>
        <taxon>malvids</taxon>
        <taxon>Brassicales</taxon>
        <taxon>Brassicaceae</taxon>
        <taxon>Brassiceae</taxon>
        <taxon>Brassica</taxon>
    </lineage>
</organism>
<gene>
    <name evidence="1" type="ORF">Bca52824_069058</name>
</gene>
<proteinExistence type="predicted"/>